<evidence type="ECO:0000313" key="2">
    <source>
        <dbReference type="EMBL" id="MFB5189165.1"/>
    </source>
</evidence>
<feature type="transmembrane region" description="Helical" evidence="1">
    <location>
        <begin position="36"/>
        <end position="57"/>
    </location>
</feature>
<accession>A0ABV5ABE6</accession>
<proteinExistence type="predicted"/>
<keyword evidence="1" id="KW-0812">Transmembrane</keyword>
<dbReference type="Proteomes" id="UP001579974">
    <property type="component" value="Unassembled WGS sequence"/>
</dbReference>
<feature type="transmembrane region" description="Helical" evidence="1">
    <location>
        <begin position="101"/>
        <end position="123"/>
    </location>
</feature>
<evidence type="ECO:0000313" key="3">
    <source>
        <dbReference type="Proteomes" id="UP001579974"/>
    </source>
</evidence>
<keyword evidence="1" id="KW-1133">Transmembrane helix</keyword>
<feature type="transmembrane region" description="Helical" evidence="1">
    <location>
        <begin position="12"/>
        <end position="29"/>
    </location>
</feature>
<comment type="caution">
    <text evidence="2">The sequence shown here is derived from an EMBL/GenBank/DDBJ whole genome shotgun (WGS) entry which is preliminary data.</text>
</comment>
<dbReference type="RefSeq" id="WP_275472690.1">
    <property type="nucleotide sequence ID" value="NZ_CP162940.1"/>
</dbReference>
<feature type="transmembrane region" description="Helical" evidence="1">
    <location>
        <begin position="77"/>
        <end position="94"/>
    </location>
</feature>
<evidence type="ECO:0008006" key="4">
    <source>
        <dbReference type="Google" id="ProtNLM"/>
    </source>
</evidence>
<dbReference type="EMBL" id="JBDXSU010000002">
    <property type="protein sequence ID" value="MFB5189165.1"/>
    <property type="molecule type" value="Genomic_DNA"/>
</dbReference>
<name>A0ABV5ABE6_9BACL</name>
<gene>
    <name evidence="2" type="ORF">KKP3000_002164</name>
</gene>
<keyword evidence="1" id="KW-0472">Membrane</keyword>
<reference evidence="2 3" key="1">
    <citation type="journal article" date="2024" name="Int. J. Mol. Sci.">
        <title>Exploration of Alicyclobacillus spp. Genome in Search of Antibiotic Resistance.</title>
        <authorList>
            <person name="Bucka-Kolendo J."/>
            <person name="Kiousi D.E."/>
            <person name="Dekowska A."/>
            <person name="Mikolajczuk-Szczyrba A."/>
            <person name="Karadedos D.M."/>
            <person name="Michael P."/>
            <person name="Galanis A."/>
            <person name="Sokolowska B."/>
        </authorList>
    </citation>
    <scope>NUCLEOTIDE SEQUENCE [LARGE SCALE GENOMIC DNA]</scope>
    <source>
        <strain evidence="2 3">KKP 3000</strain>
    </source>
</reference>
<sequence length="165" mass="19048">MLPPPLDFDANEWFIILTIVCGYTLVALLPKRYPTAVSILVVLFCVSVAIILDHSIATPPLDMYDINDQKKYELMDVITYFMYSPFAVLSVYIYDRLNPTGLYFTAYVIGWSGLAVLFEWAAVKCHVFTYHEWHLLYSFSVYLIATVLQISLFRLLLRYSGRANH</sequence>
<feature type="transmembrane region" description="Helical" evidence="1">
    <location>
        <begin position="135"/>
        <end position="157"/>
    </location>
</feature>
<keyword evidence="3" id="KW-1185">Reference proteome</keyword>
<protein>
    <recommendedName>
        <fullName evidence="4">EXPERA domain-containing protein</fullName>
    </recommendedName>
</protein>
<evidence type="ECO:0000256" key="1">
    <source>
        <dbReference type="SAM" id="Phobius"/>
    </source>
</evidence>
<organism evidence="2 3">
    <name type="scientific">Alicyclobacillus fastidiosus</name>
    <dbReference type="NCBI Taxonomy" id="392011"/>
    <lineage>
        <taxon>Bacteria</taxon>
        <taxon>Bacillati</taxon>
        <taxon>Bacillota</taxon>
        <taxon>Bacilli</taxon>
        <taxon>Bacillales</taxon>
        <taxon>Alicyclobacillaceae</taxon>
        <taxon>Alicyclobacillus</taxon>
    </lineage>
</organism>